<dbReference type="PANTHER" id="PTHR13395">
    <property type="entry name" value="SISTER CHROMATID COHESION PROTEIN DCC1-RELATED"/>
    <property type="match status" value="1"/>
</dbReference>
<keyword evidence="2" id="KW-0235">DNA replication</keyword>
<evidence type="ECO:0000256" key="3">
    <source>
        <dbReference type="SAM" id="MobiDB-lite"/>
    </source>
</evidence>
<protein>
    <recommendedName>
        <fullName evidence="6">Sister chromatid cohesion protein Dcc1</fullName>
    </recommendedName>
</protein>
<dbReference type="GO" id="GO:0034088">
    <property type="term" value="P:maintenance of mitotic sister chromatid cohesion"/>
    <property type="evidence" value="ECO:0007669"/>
    <property type="project" value="TreeGrafter"/>
</dbReference>
<reference evidence="4" key="1">
    <citation type="journal article" date="2020" name="Stud. Mycol.">
        <title>101 Dothideomycetes genomes: a test case for predicting lifestyles and emergence of pathogens.</title>
        <authorList>
            <person name="Haridas S."/>
            <person name="Albert R."/>
            <person name="Binder M."/>
            <person name="Bloem J."/>
            <person name="Labutti K."/>
            <person name="Salamov A."/>
            <person name="Andreopoulos B."/>
            <person name="Baker S."/>
            <person name="Barry K."/>
            <person name="Bills G."/>
            <person name="Bluhm B."/>
            <person name="Cannon C."/>
            <person name="Castanera R."/>
            <person name="Culley D."/>
            <person name="Daum C."/>
            <person name="Ezra D."/>
            <person name="Gonzalez J."/>
            <person name="Henrissat B."/>
            <person name="Kuo A."/>
            <person name="Liang C."/>
            <person name="Lipzen A."/>
            <person name="Lutzoni F."/>
            <person name="Magnuson J."/>
            <person name="Mondo S."/>
            <person name="Nolan M."/>
            <person name="Ohm R."/>
            <person name="Pangilinan J."/>
            <person name="Park H.-J."/>
            <person name="Ramirez L."/>
            <person name="Alfaro M."/>
            <person name="Sun H."/>
            <person name="Tritt A."/>
            <person name="Yoshinaga Y."/>
            <person name="Zwiers L.-H."/>
            <person name="Turgeon B."/>
            <person name="Goodwin S."/>
            <person name="Spatafora J."/>
            <person name="Crous P."/>
            <person name="Grigoriev I."/>
        </authorList>
    </citation>
    <scope>NUCLEOTIDE SEQUENCE</scope>
    <source>
        <strain evidence="4">CBS 121167</strain>
    </source>
</reference>
<evidence type="ECO:0008006" key="6">
    <source>
        <dbReference type="Google" id="ProtNLM"/>
    </source>
</evidence>
<dbReference type="GO" id="GO:0000775">
    <property type="term" value="C:chromosome, centromeric region"/>
    <property type="evidence" value="ECO:0007669"/>
    <property type="project" value="TreeGrafter"/>
</dbReference>
<keyword evidence="5" id="KW-1185">Reference proteome</keyword>
<dbReference type="GO" id="GO:0031390">
    <property type="term" value="C:Ctf18 RFC-like complex"/>
    <property type="evidence" value="ECO:0007669"/>
    <property type="project" value="InterPro"/>
</dbReference>
<dbReference type="EMBL" id="ML995481">
    <property type="protein sequence ID" value="KAF2143558.1"/>
    <property type="molecule type" value="Genomic_DNA"/>
</dbReference>
<gene>
    <name evidence="4" type="ORF">K452DRAFT_224820</name>
</gene>
<accession>A0A6A6BIU0</accession>
<dbReference type="Pfam" id="PF09724">
    <property type="entry name" value="Dcc1"/>
    <property type="match status" value="1"/>
</dbReference>
<organism evidence="4 5">
    <name type="scientific">Aplosporella prunicola CBS 121167</name>
    <dbReference type="NCBI Taxonomy" id="1176127"/>
    <lineage>
        <taxon>Eukaryota</taxon>
        <taxon>Fungi</taxon>
        <taxon>Dikarya</taxon>
        <taxon>Ascomycota</taxon>
        <taxon>Pezizomycotina</taxon>
        <taxon>Dothideomycetes</taxon>
        <taxon>Dothideomycetes incertae sedis</taxon>
        <taxon>Botryosphaeriales</taxon>
        <taxon>Aplosporellaceae</taxon>
        <taxon>Aplosporella</taxon>
    </lineage>
</organism>
<evidence type="ECO:0000313" key="4">
    <source>
        <dbReference type="EMBL" id="KAF2143558.1"/>
    </source>
</evidence>
<dbReference type="OrthoDB" id="5199543at2759"/>
<dbReference type="InterPro" id="IPR019128">
    <property type="entry name" value="Dcc1"/>
</dbReference>
<proteinExistence type="inferred from homology"/>
<comment type="similarity">
    <text evidence="1">Belongs to the DCC1 family.</text>
</comment>
<feature type="compositionally biased region" description="Basic residues" evidence="3">
    <location>
        <begin position="348"/>
        <end position="364"/>
    </location>
</feature>
<name>A0A6A6BIU0_9PEZI</name>
<dbReference type="RefSeq" id="XP_033399270.1">
    <property type="nucleotide sequence ID" value="XM_033536712.1"/>
</dbReference>
<dbReference type="GO" id="GO:0006260">
    <property type="term" value="P:DNA replication"/>
    <property type="evidence" value="ECO:0007669"/>
    <property type="project" value="UniProtKB-KW"/>
</dbReference>
<dbReference type="GeneID" id="54294208"/>
<dbReference type="PANTHER" id="PTHR13395:SF6">
    <property type="entry name" value="SISTER CHROMATID COHESION PROTEIN DCC1"/>
    <property type="match status" value="1"/>
</dbReference>
<sequence>MSIVASQHHPTGLLLARAQEQQSFRLLELPDALVELLSSPNPPLLTVKSRPAPPSAIAQAQKESYAYLCTPNKTYQLRQVHTSNSVLIAEPTSLSETPAFSTIAQCGSMLELRPVADSPRPLLQEALAECDDVRRDDAAGPALNGGPLTSKSKAEVFADVPFSDEECERAWVDMCAFDLNGVPSYPSARTPWTYWKAIHALSVAEGIDLGAQLQIRDVQRQLEEEGLLPQLIAAIFLRLLPDDQLPEPDWTVVDRAKCVPWVGKHLLIALDSLDSELPTASFLDQWRDALPEAWRSDVALEAIKDDYVLPTEHHIAPKGSALTQYRRTASAGNDKGAAAAAAAEKGPVKRKWHEKFKASRRPPQ</sequence>
<dbReference type="Proteomes" id="UP000799438">
    <property type="component" value="Unassembled WGS sequence"/>
</dbReference>
<dbReference type="GO" id="GO:0000785">
    <property type="term" value="C:chromatin"/>
    <property type="evidence" value="ECO:0007669"/>
    <property type="project" value="TreeGrafter"/>
</dbReference>
<dbReference type="AlphaFoldDB" id="A0A6A6BIU0"/>
<evidence type="ECO:0000256" key="1">
    <source>
        <dbReference type="ARBA" id="ARBA00007017"/>
    </source>
</evidence>
<evidence type="ECO:0000313" key="5">
    <source>
        <dbReference type="Proteomes" id="UP000799438"/>
    </source>
</evidence>
<feature type="region of interest" description="Disordered" evidence="3">
    <location>
        <begin position="328"/>
        <end position="364"/>
    </location>
</feature>
<evidence type="ECO:0000256" key="2">
    <source>
        <dbReference type="ARBA" id="ARBA00022705"/>
    </source>
</evidence>